<dbReference type="OrthoDB" id="9971254at2759"/>
<reference evidence="4 5" key="1">
    <citation type="submission" date="2017-04" db="EMBL/GenBank/DDBJ databases">
        <title>Genome Sequence of the Model Brown-Rot Fungus Postia placenta SB12.</title>
        <authorList>
            <consortium name="DOE Joint Genome Institute"/>
            <person name="Gaskell J."/>
            <person name="Kersten P."/>
            <person name="Larrondo L.F."/>
            <person name="Canessa P."/>
            <person name="Martinez D."/>
            <person name="Hibbett D."/>
            <person name="Schmoll M."/>
            <person name="Kubicek C.P."/>
            <person name="Martinez A.T."/>
            <person name="Yadav J."/>
            <person name="Master E."/>
            <person name="Magnuson J.K."/>
            <person name="James T."/>
            <person name="Yaver D."/>
            <person name="Berka R."/>
            <person name="Labutti K."/>
            <person name="Lipzen A."/>
            <person name="Aerts A."/>
            <person name="Barry K."/>
            <person name="Henrissat B."/>
            <person name="Blanchette R."/>
            <person name="Grigoriev I."/>
            <person name="Cullen D."/>
        </authorList>
    </citation>
    <scope>NUCLEOTIDE SEQUENCE [LARGE SCALE GENOMIC DNA]</scope>
    <source>
        <strain evidence="4 5">MAD-698-R-SB12</strain>
    </source>
</reference>
<dbReference type="Pfam" id="PF18885">
    <property type="entry name" value="DUF5648"/>
    <property type="match status" value="1"/>
</dbReference>
<feature type="compositionally biased region" description="Basic and acidic residues" evidence="1">
    <location>
        <begin position="359"/>
        <end position="368"/>
    </location>
</feature>
<evidence type="ECO:0000259" key="3">
    <source>
        <dbReference type="Pfam" id="PF18885"/>
    </source>
</evidence>
<dbReference type="InterPro" id="IPR043708">
    <property type="entry name" value="DUF5648"/>
</dbReference>
<evidence type="ECO:0000313" key="5">
    <source>
        <dbReference type="Proteomes" id="UP000194127"/>
    </source>
</evidence>
<gene>
    <name evidence="4" type="ORF">POSPLADRAFT_1127110</name>
</gene>
<dbReference type="Proteomes" id="UP000194127">
    <property type="component" value="Unassembled WGS sequence"/>
</dbReference>
<dbReference type="GeneID" id="36328538"/>
<dbReference type="EMBL" id="KZ110591">
    <property type="protein sequence ID" value="OSX67076.1"/>
    <property type="molecule type" value="Genomic_DNA"/>
</dbReference>
<accession>A0A1X6NF72</accession>
<sequence length="368" mass="39792">MSTSQVCSTASHASSPLTQYKACGNNTNATLFLRAYSVNATDHFYTTDHIEMEAEVDTGGYTSQGNAGWVFTTEVGATIPLYRLYNLEHTDHFYTTNATEMATVVSQSGYVFQEIAAYVYATQICNSIPLYRLDNSLVTDHFYTINATEMNVAATTEGYVEEGIQCYVLPNALAESTQTTAQTITQTITQTATPGVPIPKSTVDVAIIVAPIAAVVVVSVLLVIFIYVWFRRREREIRATLEARGEDGSVSSASLLPTSNLVDAEPQAEILVVGADVPGESALDVEPTPQVHSVEPEGDDDTHQSHSVSGSQPPPYSQSDEEHRSLDRQGISGVCILAWGRNEGGGERRQTFWIAAETTGKDKSSSVG</sequence>
<keyword evidence="5" id="KW-1185">Reference proteome</keyword>
<dbReference type="AlphaFoldDB" id="A0A1X6NF72"/>
<keyword evidence="2" id="KW-1133">Transmembrane helix</keyword>
<keyword evidence="2" id="KW-0812">Transmembrane</keyword>
<evidence type="ECO:0000256" key="2">
    <source>
        <dbReference type="SAM" id="Phobius"/>
    </source>
</evidence>
<proteinExistence type="predicted"/>
<feature type="region of interest" description="Disordered" evidence="1">
    <location>
        <begin position="347"/>
        <end position="368"/>
    </location>
</feature>
<feature type="domain" description="DUF5648" evidence="3">
    <location>
        <begin position="32"/>
        <end position="169"/>
    </location>
</feature>
<evidence type="ECO:0000256" key="1">
    <source>
        <dbReference type="SAM" id="MobiDB-lite"/>
    </source>
</evidence>
<name>A0A1X6NF72_9APHY</name>
<organism evidence="4 5">
    <name type="scientific">Postia placenta MAD-698-R-SB12</name>
    <dbReference type="NCBI Taxonomy" id="670580"/>
    <lineage>
        <taxon>Eukaryota</taxon>
        <taxon>Fungi</taxon>
        <taxon>Dikarya</taxon>
        <taxon>Basidiomycota</taxon>
        <taxon>Agaricomycotina</taxon>
        <taxon>Agaricomycetes</taxon>
        <taxon>Polyporales</taxon>
        <taxon>Adustoporiaceae</taxon>
        <taxon>Rhodonia</taxon>
    </lineage>
</organism>
<protein>
    <recommendedName>
        <fullName evidence="3">DUF5648 domain-containing protein</fullName>
    </recommendedName>
</protein>
<feature type="region of interest" description="Disordered" evidence="1">
    <location>
        <begin position="281"/>
        <end position="325"/>
    </location>
</feature>
<evidence type="ECO:0000313" key="4">
    <source>
        <dbReference type="EMBL" id="OSX67076.1"/>
    </source>
</evidence>
<keyword evidence="2" id="KW-0472">Membrane</keyword>
<feature type="transmembrane region" description="Helical" evidence="2">
    <location>
        <begin position="205"/>
        <end position="230"/>
    </location>
</feature>
<dbReference type="RefSeq" id="XP_024343870.1">
    <property type="nucleotide sequence ID" value="XM_024483589.1"/>
</dbReference>